<feature type="non-terminal residue" evidence="2">
    <location>
        <position position="1"/>
    </location>
</feature>
<feature type="compositionally biased region" description="Polar residues" evidence="1">
    <location>
        <begin position="141"/>
        <end position="151"/>
    </location>
</feature>
<protein>
    <submittedName>
        <fullName evidence="2">Uncharacterized protein</fullName>
    </submittedName>
</protein>
<proteinExistence type="predicted"/>
<accession>A0A285KT75</accession>
<dbReference type="Proteomes" id="UP000219612">
    <property type="component" value="Unassembled WGS sequence"/>
</dbReference>
<evidence type="ECO:0000313" key="2">
    <source>
        <dbReference type="EMBL" id="SNY75868.1"/>
    </source>
</evidence>
<feature type="compositionally biased region" description="Basic residues" evidence="1">
    <location>
        <begin position="107"/>
        <end position="116"/>
    </location>
</feature>
<feature type="region of interest" description="Disordered" evidence="1">
    <location>
        <begin position="1"/>
        <end position="62"/>
    </location>
</feature>
<sequence length="260" mass="27621">GTARPAPRVPPPALRARRPAGPRASRAGTPRLAATPRRNPMSCTSEPAPSASWLAPASCASPRTSCLAPHAPCFEARASCLAPGVSGLASRASGRAPHGRASQPHAPHLKTTHRLPRGWLPRPACTSACRRNPPCLGPAPTQRTRQAQRSRWAQGMQRECRKQSRRRGAPDAEVRARRRARQHARTLWTDATQPSTAAPERPSSPSAAVDEAAAPAGPVGSPHAAPHRARPHPNGVIHTRSCPSEGRFPRIPQPLSTTCA</sequence>
<reference evidence="2 3" key="1">
    <citation type="submission" date="2017-09" db="EMBL/GenBank/DDBJ databases">
        <authorList>
            <person name="Ehlers B."/>
            <person name="Leendertz F.H."/>
        </authorList>
    </citation>
    <scope>NUCLEOTIDE SEQUENCE [LARGE SCALE GENOMIC DNA]</scope>
    <source>
        <strain evidence="2 3">CGMCC 4.6857</strain>
    </source>
</reference>
<feature type="compositionally biased region" description="Low complexity" evidence="1">
    <location>
        <begin position="194"/>
        <end position="216"/>
    </location>
</feature>
<organism evidence="2 3">
    <name type="scientific">Paractinoplanes atraurantiacus</name>
    <dbReference type="NCBI Taxonomy" id="1036182"/>
    <lineage>
        <taxon>Bacteria</taxon>
        <taxon>Bacillati</taxon>
        <taxon>Actinomycetota</taxon>
        <taxon>Actinomycetes</taxon>
        <taxon>Micromonosporales</taxon>
        <taxon>Micromonosporaceae</taxon>
        <taxon>Paractinoplanes</taxon>
    </lineage>
</organism>
<evidence type="ECO:0000313" key="3">
    <source>
        <dbReference type="Proteomes" id="UP000219612"/>
    </source>
</evidence>
<name>A0A285KT75_9ACTN</name>
<evidence type="ECO:0000256" key="1">
    <source>
        <dbReference type="SAM" id="MobiDB-lite"/>
    </source>
</evidence>
<feature type="region of interest" description="Disordered" evidence="1">
    <location>
        <begin position="130"/>
        <end position="260"/>
    </location>
</feature>
<keyword evidence="3" id="KW-1185">Reference proteome</keyword>
<dbReference type="AlphaFoldDB" id="A0A285KT75"/>
<feature type="compositionally biased region" description="Basic and acidic residues" evidence="1">
    <location>
        <begin position="158"/>
        <end position="175"/>
    </location>
</feature>
<gene>
    <name evidence="2" type="ORF">SAMN05421748_1611</name>
</gene>
<dbReference type="EMBL" id="OBDY01000061">
    <property type="protein sequence ID" value="SNY75868.1"/>
    <property type="molecule type" value="Genomic_DNA"/>
</dbReference>
<feature type="region of interest" description="Disordered" evidence="1">
    <location>
        <begin position="87"/>
        <end position="117"/>
    </location>
</feature>
<feature type="compositionally biased region" description="Low complexity" evidence="1">
    <location>
        <begin position="45"/>
        <end position="62"/>
    </location>
</feature>